<dbReference type="SUPFAM" id="SSF51120">
    <property type="entry name" value="beta-Roll"/>
    <property type="match status" value="1"/>
</dbReference>
<evidence type="ECO:0000313" key="2">
    <source>
        <dbReference type="Proteomes" id="UP000321085"/>
    </source>
</evidence>
<evidence type="ECO:0008006" key="3">
    <source>
        <dbReference type="Google" id="ProtNLM"/>
    </source>
</evidence>
<dbReference type="Proteomes" id="UP000321085">
    <property type="component" value="Unassembled WGS sequence"/>
</dbReference>
<proteinExistence type="predicted"/>
<organism evidence="1 2">
    <name type="scientific">Microvirga aerophila</name>
    <dbReference type="NCBI Taxonomy" id="670291"/>
    <lineage>
        <taxon>Bacteria</taxon>
        <taxon>Pseudomonadati</taxon>
        <taxon>Pseudomonadota</taxon>
        <taxon>Alphaproteobacteria</taxon>
        <taxon>Hyphomicrobiales</taxon>
        <taxon>Methylobacteriaceae</taxon>
        <taxon>Microvirga</taxon>
    </lineage>
</organism>
<dbReference type="Gene3D" id="2.150.10.10">
    <property type="entry name" value="Serralysin-like metalloprotease, C-terminal"/>
    <property type="match status" value="1"/>
</dbReference>
<dbReference type="EMBL" id="BJYU01000085">
    <property type="protein sequence ID" value="GEO17014.1"/>
    <property type="molecule type" value="Genomic_DNA"/>
</dbReference>
<dbReference type="InterPro" id="IPR001343">
    <property type="entry name" value="Hemolysn_Ca-bd"/>
</dbReference>
<name>A0A512BYG8_9HYPH</name>
<gene>
    <name evidence="1" type="ORF">MAE02_47100</name>
</gene>
<dbReference type="GO" id="GO:0005509">
    <property type="term" value="F:calcium ion binding"/>
    <property type="evidence" value="ECO:0007669"/>
    <property type="project" value="InterPro"/>
</dbReference>
<keyword evidence="2" id="KW-1185">Reference proteome</keyword>
<dbReference type="RefSeq" id="WP_114188678.1">
    <property type="nucleotide sequence ID" value="NZ_BJYU01000085.1"/>
</dbReference>
<comment type="caution">
    <text evidence="1">The sequence shown here is derived from an EMBL/GenBank/DDBJ whole genome shotgun (WGS) entry which is preliminary data.</text>
</comment>
<dbReference type="Pfam" id="PF00353">
    <property type="entry name" value="HemolysinCabind"/>
    <property type="match status" value="1"/>
</dbReference>
<protein>
    <recommendedName>
        <fullName evidence="3">Calcium-binding protein</fullName>
    </recommendedName>
</protein>
<dbReference type="OrthoDB" id="5380561at2"/>
<dbReference type="PRINTS" id="PR00313">
    <property type="entry name" value="CABNDNGRPT"/>
</dbReference>
<dbReference type="InterPro" id="IPR011049">
    <property type="entry name" value="Serralysin-like_metalloprot_C"/>
</dbReference>
<sequence length="320" mass="33763">MTDTTAPTLTSLNLPPVIYLRGNNRAVTLTVGATDSGDGVQSVQVWLSDTVSQIGPDGLSWVSDTIYFDDRADSFGDGRSSLEWTLSSSTDAGTYSVLSVYVIDKAGNERTYAVDELEARGWRTSFRVLDDTAPNPSVPPPPGTVITSTGATLADDMVNMTATGKANVALTGNALNNVIMGNSGKNVIRGGAGDDRLNGGLGNDTLFGEDGRDVFVFATKPNKTTNLDKISDFNVKDDSLYLDNAVFKKIGKGSESKPGKLSKAFFVAGTKAKDANDYVIYDKKKGALFYDADGSGGGAAVQFATISKNLKIAAADFFVI</sequence>
<dbReference type="AlphaFoldDB" id="A0A512BYG8"/>
<reference evidence="1 2" key="1">
    <citation type="submission" date="2019-07" db="EMBL/GenBank/DDBJ databases">
        <title>Whole genome shotgun sequence of Microvirga aerophila NBRC 106136.</title>
        <authorList>
            <person name="Hosoyama A."/>
            <person name="Uohara A."/>
            <person name="Ohji S."/>
            <person name="Ichikawa N."/>
        </authorList>
    </citation>
    <scope>NUCLEOTIDE SEQUENCE [LARGE SCALE GENOMIC DNA]</scope>
    <source>
        <strain evidence="1 2">NBRC 106136</strain>
    </source>
</reference>
<evidence type="ECO:0000313" key="1">
    <source>
        <dbReference type="EMBL" id="GEO17014.1"/>
    </source>
</evidence>
<accession>A0A512BYG8</accession>